<comment type="caution">
    <text evidence="2">The sequence shown here is derived from an EMBL/GenBank/DDBJ whole genome shotgun (WGS) entry which is preliminary data.</text>
</comment>
<dbReference type="PIRSF" id="PIRSF014899">
    <property type="entry name" value="UCP014899"/>
    <property type="match status" value="1"/>
</dbReference>
<feature type="domain" description="Microbial-type PARG catalytic" evidence="1">
    <location>
        <begin position="10"/>
        <end position="159"/>
    </location>
</feature>
<sequence>MNRKQRADIAQETLAILARGNYMNQYGDEVSIQGSLTAAKNASVHYLPEELQQILLALSVDERFDTAISVSNEGCLTVARRMASEDGARPLCLNFASAKNPGGGFLGGSEAQEENLAKSSGLHPCIAQMAAMYEKNRALQSCLYSDDMIYSPDVPVFRDDEYALLDNFYSASFITAPAVNLGALKKNEPDQIGEAASVMLNRVNFVLALALKHGHQHLVLGAWGCGVFGNEPRDVANYFLQALLPGSIFHGAFKKIVFAVLDKKNTGSFQAFEATFKNNKNKS</sequence>
<dbReference type="EMBL" id="JACOFX010000005">
    <property type="protein sequence ID" value="MBC3908432.1"/>
    <property type="molecule type" value="Genomic_DNA"/>
</dbReference>
<dbReference type="Gene3D" id="3.40.220.10">
    <property type="entry name" value="Leucine Aminopeptidase, subunit E, domain 1"/>
    <property type="match status" value="1"/>
</dbReference>
<dbReference type="InterPro" id="IPR019261">
    <property type="entry name" value="PARG_cat_microbial"/>
</dbReference>
<dbReference type="Proteomes" id="UP000646911">
    <property type="component" value="Unassembled WGS sequence"/>
</dbReference>
<accession>A0ABR6ZB53</accession>
<dbReference type="Pfam" id="PF10021">
    <property type="entry name" value="PARG_cat_microb"/>
    <property type="match status" value="1"/>
</dbReference>
<name>A0ABR6ZB53_9BURK</name>
<keyword evidence="3" id="KW-1185">Reference proteome</keyword>
<proteinExistence type="predicted"/>
<dbReference type="InterPro" id="IPR043472">
    <property type="entry name" value="Macro_dom-like"/>
</dbReference>
<dbReference type="InterPro" id="IPR012664">
    <property type="entry name" value="CHP02452"/>
</dbReference>
<evidence type="ECO:0000313" key="2">
    <source>
        <dbReference type="EMBL" id="MBC3908432.1"/>
    </source>
</evidence>
<reference evidence="2 3" key="1">
    <citation type="submission" date="2020-08" db="EMBL/GenBank/DDBJ databases">
        <title>Novel species isolated from subtropical streams in China.</title>
        <authorList>
            <person name="Lu H."/>
        </authorList>
    </citation>
    <scope>NUCLEOTIDE SEQUENCE [LARGE SCALE GENOMIC DNA]</scope>
    <source>
        <strain evidence="2 3">NL8W</strain>
    </source>
</reference>
<dbReference type="PANTHER" id="PTHR35596:SF1">
    <property type="entry name" value="MICROBIAL-TYPE PARG CATALYTIC DOMAIN-CONTAINING PROTEIN"/>
    <property type="match status" value="1"/>
</dbReference>
<dbReference type="PANTHER" id="PTHR35596">
    <property type="entry name" value="DUF2263 DOMAIN-CONTAINING PROTEIN"/>
    <property type="match status" value="1"/>
</dbReference>
<evidence type="ECO:0000259" key="1">
    <source>
        <dbReference type="Pfam" id="PF10021"/>
    </source>
</evidence>
<organism evidence="2 3">
    <name type="scientific">Undibacterium umbellatum</name>
    <dbReference type="NCBI Taxonomy" id="2762300"/>
    <lineage>
        <taxon>Bacteria</taxon>
        <taxon>Pseudomonadati</taxon>
        <taxon>Pseudomonadota</taxon>
        <taxon>Betaproteobacteria</taxon>
        <taxon>Burkholderiales</taxon>
        <taxon>Oxalobacteraceae</taxon>
        <taxon>Undibacterium</taxon>
    </lineage>
</organism>
<evidence type="ECO:0000313" key="3">
    <source>
        <dbReference type="Proteomes" id="UP000646911"/>
    </source>
</evidence>
<gene>
    <name evidence="2" type="ORF">H8L47_12765</name>
</gene>
<protein>
    <submittedName>
        <fullName evidence="2">TIGR02452 family protein</fullName>
    </submittedName>
</protein>
<dbReference type="SUPFAM" id="SSF52949">
    <property type="entry name" value="Macro domain-like"/>
    <property type="match status" value="1"/>
</dbReference>
<dbReference type="NCBIfam" id="TIGR02452">
    <property type="entry name" value="TIGR02452 family protein"/>
    <property type="match status" value="1"/>
</dbReference>